<keyword evidence="2 5" id="KW-0812">Transmembrane</keyword>
<keyword evidence="8" id="KW-1185">Reference proteome</keyword>
<dbReference type="GO" id="GO:0016020">
    <property type="term" value="C:membrane"/>
    <property type="evidence" value="ECO:0007669"/>
    <property type="project" value="UniProtKB-SubCell"/>
</dbReference>
<name>A0A1I6VBR1_9RHOB</name>
<evidence type="ECO:0000256" key="5">
    <source>
        <dbReference type="SAM" id="Phobius"/>
    </source>
</evidence>
<dbReference type="EMBL" id="FPAJ01000006">
    <property type="protein sequence ID" value="SFT11151.1"/>
    <property type="molecule type" value="Genomic_DNA"/>
</dbReference>
<sequence>MSIADSEFSRNFNGLYDPDLRRRSSVGVVIGIFLLLILLPIGVNIGPLYLSGTRLFLIVVIIPLAVNLIRGRYGPFIATDVLFALHFIWMSLALGVNNPDQAVQNAGATGADFLGSYLLGRACIRTRDDFLTLIRAIVALIIICLPFAVIEAVTGISPLIEMAGRIPFVSAPLDLSIDRRLGLERVQMGFEHPIHWGVFCSVGTAICLVGLQATLTFFSRVLLTVLICLSALLALSSGAILSVAVQIGLILWAAVFRSNPKRWLILLVVMTLCYGAVDLLSNRTPLRVFMSYATFSADSAYWRATIFEWGMVNVWAQPMWGLGLNDWVRPIWMHTASIDNFWLLSAMRYGIPGFAFLAGGYGYAVWRIGMRSLREDDALWPLRRAWVFCFVGLTLALATVHVWGTLHALVFFLFGSGMWLFPHKVAAVRQPKIWYVPERRLPKFSRANPVQYTQSLSVDYAGAEGHEMPARPGTLSS</sequence>
<organism evidence="7 8">
    <name type="scientific">Sulfitobacter marinus</name>
    <dbReference type="NCBI Taxonomy" id="394264"/>
    <lineage>
        <taxon>Bacteria</taxon>
        <taxon>Pseudomonadati</taxon>
        <taxon>Pseudomonadota</taxon>
        <taxon>Alphaproteobacteria</taxon>
        <taxon>Rhodobacterales</taxon>
        <taxon>Roseobacteraceae</taxon>
        <taxon>Sulfitobacter</taxon>
    </lineage>
</organism>
<evidence type="ECO:0000256" key="1">
    <source>
        <dbReference type="ARBA" id="ARBA00004141"/>
    </source>
</evidence>
<feature type="domain" description="O-antigen ligase-related" evidence="6">
    <location>
        <begin position="223"/>
        <end position="357"/>
    </location>
</feature>
<feature type="transmembrane region" description="Helical" evidence="5">
    <location>
        <begin position="132"/>
        <end position="150"/>
    </location>
</feature>
<evidence type="ECO:0000259" key="6">
    <source>
        <dbReference type="Pfam" id="PF04932"/>
    </source>
</evidence>
<reference evidence="8" key="1">
    <citation type="submission" date="2016-10" db="EMBL/GenBank/DDBJ databases">
        <authorList>
            <person name="Varghese N."/>
            <person name="Submissions S."/>
        </authorList>
    </citation>
    <scope>NUCLEOTIDE SEQUENCE [LARGE SCALE GENOMIC DNA]</scope>
    <source>
        <strain evidence="8">DSM 23422</strain>
    </source>
</reference>
<dbReference type="Proteomes" id="UP000199239">
    <property type="component" value="Unassembled WGS sequence"/>
</dbReference>
<feature type="transmembrane region" description="Helical" evidence="5">
    <location>
        <begin position="49"/>
        <end position="69"/>
    </location>
</feature>
<feature type="transmembrane region" description="Helical" evidence="5">
    <location>
        <begin position="194"/>
        <end position="211"/>
    </location>
</feature>
<feature type="transmembrane region" description="Helical" evidence="5">
    <location>
        <begin position="262"/>
        <end position="280"/>
    </location>
</feature>
<dbReference type="Pfam" id="PF04932">
    <property type="entry name" value="Wzy_C"/>
    <property type="match status" value="1"/>
</dbReference>
<evidence type="ECO:0000313" key="7">
    <source>
        <dbReference type="EMBL" id="SFT11151.1"/>
    </source>
</evidence>
<dbReference type="STRING" id="394264.SAMN04488040_3201"/>
<evidence type="ECO:0000256" key="4">
    <source>
        <dbReference type="ARBA" id="ARBA00023136"/>
    </source>
</evidence>
<dbReference type="OrthoDB" id="264250at2"/>
<feature type="transmembrane region" description="Helical" evidence="5">
    <location>
        <begin position="341"/>
        <end position="364"/>
    </location>
</feature>
<dbReference type="RefSeq" id="WP_093917387.1">
    <property type="nucleotide sequence ID" value="NZ_FPAJ01000006.1"/>
</dbReference>
<evidence type="ECO:0000256" key="3">
    <source>
        <dbReference type="ARBA" id="ARBA00022989"/>
    </source>
</evidence>
<keyword evidence="7" id="KW-0436">Ligase</keyword>
<gene>
    <name evidence="7" type="ORF">SAMN04488040_3201</name>
</gene>
<feature type="transmembrane region" description="Helical" evidence="5">
    <location>
        <begin position="385"/>
        <end position="403"/>
    </location>
</feature>
<dbReference type="InterPro" id="IPR051533">
    <property type="entry name" value="WaaL-like"/>
</dbReference>
<evidence type="ECO:0000256" key="2">
    <source>
        <dbReference type="ARBA" id="ARBA00022692"/>
    </source>
</evidence>
<feature type="transmembrane region" description="Helical" evidence="5">
    <location>
        <begin position="223"/>
        <end position="256"/>
    </location>
</feature>
<keyword evidence="3 5" id="KW-1133">Transmembrane helix</keyword>
<evidence type="ECO:0000313" key="8">
    <source>
        <dbReference type="Proteomes" id="UP000199239"/>
    </source>
</evidence>
<dbReference type="GO" id="GO:0016874">
    <property type="term" value="F:ligase activity"/>
    <property type="evidence" value="ECO:0007669"/>
    <property type="project" value="UniProtKB-KW"/>
</dbReference>
<dbReference type="InterPro" id="IPR007016">
    <property type="entry name" value="O-antigen_ligase-rel_domated"/>
</dbReference>
<proteinExistence type="predicted"/>
<accession>A0A1I6VBR1</accession>
<dbReference type="PANTHER" id="PTHR37422:SF13">
    <property type="entry name" value="LIPOPOLYSACCHARIDE BIOSYNTHESIS PROTEIN PA4999-RELATED"/>
    <property type="match status" value="1"/>
</dbReference>
<dbReference type="PANTHER" id="PTHR37422">
    <property type="entry name" value="TEICHURONIC ACID BIOSYNTHESIS PROTEIN TUAE"/>
    <property type="match status" value="1"/>
</dbReference>
<keyword evidence="4 5" id="KW-0472">Membrane</keyword>
<protein>
    <submittedName>
        <fullName evidence="7">O-antigen ligase like membrane protein</fullName>
    </submittedName>
</protein>
<dbReference type="AlphaFoldDB" id="A0A1I6VBR1"/>
<comment type="subcellular location">
    <subcellularLocation>
        <location evidence="1">Membrane</location>
        <topology evidence="1">Multi-pass membrane protein</topology>
    </subcellularLocation>
</comment>
<feature type="transmembrane region" description="Helical" evidence="5">
    <location>
        <begin position="25"/>
        <end position="43"/>
    </location>
</feature>